<accession>A0A1M5D777</accession>
<dbReference type="InterPro" id="IPR050062">
    <property type="entry name" value="Pro-tRNA_synthetase"/>
</dbReference>
<keyword evidence="8 10" id="KW-0030">Aminoacyl-tRNA synthetase</keyword>
<dbReference type="NCBIfam" id="TIGR00409">
    <property type="entry name" value="proS_fam_II"/>
    <property type="match status" value="1"/>
</dbReference>
<dbReference type="GO" id="GO:0002161">
    <property type="term" value="F:aminoacyl-tRNA deacylase activity"/>
    <property type="evidence" value="ECO:0007669"/>
    <property type="project" value="InterPro"/>
</dbReference>
<dbReference type="InterPro" id="IPR007214">
    <property type="entry name" value="YbaK/aa-tRNA-synth-assoc-dom"/>
</dbReference>
<dbReference type="PANTHER" id="PTHR42753">
    <property type="entry name" value="MITOCHONDRIAL RIBOSOME PROTEIN L39/PROLYL-TRNA LIGASE FAMILY MEMBER"/>
    <property type="match status" value="1"/>
</dbReference>
<sequence length="573" mass="63456">MRASQLLIATLKETPADAEIVSHQLMLRAGMIRRLTSGLYTWLPVGLRTLRKVERIVREEMNRAGAQEVLMPAVQPAELWQESGRWEQYGPELLRVIDRHQRDYCIGPTHEEVITDLTRREIGSYKQLPMNFYQVQTKFRDEIRPRFGVMRSREFIMKDAYSFHANEASLKEGYQVMYDAYVRIFTRLGLDFRPVLADNGAIGGTGSHEFHVLAESGEDDIAFSSDSDYAANIEMAEALPVPMGIQATRPAPTEELRLVDTPNARTIATLVEQHGLPIEKTIKTLMVHAAEGGLIALLVRGDHELNEIKAENLAEVAAPLTMATEDEIRAVVGAGPGSLGPVNLDMPIVIDRSVALMSDFGAGANSDGKHYFGINWERDVPLPKVADLRNVVAGDPSPDGKGTLSIKRGIEVGHVFQLGTKYSEAMNATVLDETGKATPLWMGCYGIGVTRVVAAAIEQNHDANGIIWPNAIAPFEVVLVPMNAHKSVRVRETAERLYGELAAQGIDVLLDDRDLRPGVRFADQELIGIPHRVVIGDRGLDNGELEYKGRRDDNTTMVPADELIDFLRERLQA</sequence>
<dbReference type="Proteomes" id="UP000184346">
    <property type="component" value="Unassembled WGS sequence"/>
</dbReference>
<evidence type="ECO:0000256" key="10">
    <source>
        <dbReference type="HAMAP-Rule" id="MF_01569"/>
    </source>
</evidence>
<dbReference type="CDD" id="cd04334">
    <property type="entry name" value="ProRS-INS"/>
    <property type="match status" value="1"/>
</dbReference>
<dbReference type="FunFam" id="3.30.930.10:FF:000043">
    <property type="entry name" value="Proline--tRNA ligase"/>
    <property type="match status" value="1"/>
</dbReference>
<evidence type="ECO:0000256" key="2">
    <source>
        <dbReference type="ARBA" id="ARBA00011738"/>
    </source>
</evidence>
<dbReference type="FunFam" id="3.30.930.10:FF:000097">
    <property type="entry name" value="Proline--tRNA ligase"/>
    <property type="match status" value="1"/>
</dbReference>
<evidence type="ECO:0000256" key="6">
    <source>
        <dbReference type="ARBA" id="ARBA00022840"/>
    </source>
</evidence>
<evidence type="ECO:0000256" key="4">
    <source>
        <dbReference type="ARBA" id="ARBA00022598"/>
    </source>
</evidence>
<dbReference type="InterPro" id="IPR036754">
    <property type="entry name" value="YbaK/aa-tRNA-synt-asso_dom_sf"/>
</dbReference>
<keyword evidence="5 10" id="KW-0547">Nucleotide-binding</keyword>
<evidence type="ECO:0000256" key="5">
    <source>
        <dbReference type="ARBA" id="ARBA00022741"/>
    </source>
</evidence>
<dbReference type="InterPro" id="IPR004500">
    <property type="entry name" value="Pro-tRNA-synth_IIa_bac-type"/>
</dbReference>
<dbReference type="SUPFAM" id="SSF55826">
    <property type="entry name" value="YbaK/ProRS associated domain"/>
    <property type="match status" value="1"/>
</dbReference>
<keyword evidence="13" id="KW-1185">Reference proteome</keyword>
<dbReference type="InterPro" id="IPR023717">
    <property type="entry name" value="Pro-tRNA-Synthase_IIa_type1"/>
</dbReference>
<evidence type="ECO:0000256" key="8">
    <source>
        <dbReference type="ARBA" id="ARBA00023146"/>
    </source>
</evidence>
<dbReference type="InterPro" id="IPR006195">
    <property type="entry name" value="aa-tRNA-synth_II"/>
</dbReference>
<dbReference type="HAMAP" id="MF_01569">
    <property type="entry name" value="Pro_tRNA_synth_type1"/>
    <property type="match status" value="1"/>
</dbReference>
<dbReference type="InterPro" id="IPR002314">
    <property type="entry name" value="aa-tRNA-synt_IIb"/>
</dbReference>
<comment type="similarity">
    <text evidence="10">Belongs to the class-II aminoacyl-tRNA synthetase family. ProS type 1 subfamily.</text>
</comment>
<dbReference type="PIRSF" id="PIRSF001535">
    <property type="entry name" value="ProRS_1"/>
    <property type="match status" value="1"/>
</dbReference>
<dbReference type="PROSITE" id="PS50862">
    <property type="entry name" value="AA_TRNA_LIGASE_II"/>
    <property type="match status" value="1"/>
</dbReference>
<dbReference type="Pfam" id="PF03129">
    <property type="entry name" value="HGTP_anticodon"/>
    <property type="match status" value="1"/>
</dbReference>
<dbReference type="FunFam" id="3.40.50.800:FF:000006">
    <property type="entry name" value="Proline--tRNA ligase"/>
    <property type="match status" value="1"/>
</dbReference>
<dbReference type="Pfam" id="PF00587">
    <property type="entry name" value="tRNA-synt_2b"/>
    <property type="match status" value="1"/>
</dbReference>
<comment type="domain">
    <text evidence="10">Consists of three domains: the N-terminal catalytic domain, the editing domain and the C-terminal anticodon-binding domain.</text>
</comment>
<dbReference type="Pfam" id="PF04073">
    <property type="entry name" value="tRNA_edit"/>
    <property type="match status" value="1"/>
</dbReference>
<keyword evidence="3 10" id="KW-0963">Cytoplasm</keyword>
<dbReference type="SUPFAM" id="SSF55681">
    <property type="entry name" value="Class II aaRS and biotin synthetases"/>
    <property type="match status" value="1"/>
</dbReference>
<protein>
    <recommendedName>
        <fullName evidence="10">Proline--tRNA ligase</fullName>
        <ecNumber evidence="10">6.1.1.15</ecNumber>
    </recommendedName>
    <alternativeName>
        <fullName evidence="10">Prolyl-tRNA synthetase</fullName>
        <shortName evidence="10">ProRS</shortName>
    </alternativeName>
</protein>
<dbReference type="CDD" id="cd00779">
    <property type="entry name" value="ProRS_core_prok"/>
    <property type="match status" value="1"/>
</dbReference>
<dbReference type="OrthoDB" id="9809052at2"/>
<dbReference type="CDD" id="cd00861">
    <property type="entry name" value="ProRS_anticodon_short"/>
    <property type="match status" value="1"/>
</dbReference>
<dbReference type="GO" id="GO:0005829">
    <property type="term" value="C:cytosol"/>
    <property type="evidence" value="ECO:0007669"/>
    <property type="project" value="TreeGrafter"/>
</dbReference>
<evidence type="ECO:0000313" key="12">
    <source>
        <dbReference type="EMBL" id="SHF62899.1"/>
    </source>
</evidence>
<dbReference type="GO" id="GO:0006433">
    <property type="term" value="P:prolyl-tRNA aminoacylation"/>
    <property type="evidence" value="ECO:0007669"/>
    <property type="project" value="UniProtKB-UniRule"/>
</dbReference>
<comment type="subunit">
    <text evidence="2 10">Homodimer.</text>
</comment>
<dbReference type="GO" id="GO:0004827">
    <property type="term" value="F:proline-tRNA ligase activity"/>
    <property type="evidence" value="ECO:0007669"/>
    <property type="project" value="UniProtKB-UniRule"/>
</dbReference>
<evidence type="ECO:0000313" key="13">
    <source>
        <dbReference type="Proteomes" id="UP000184346"/>
    </source>
</evidence>
<dbReference type="SUPFAM" id="SSF52954">
    <property type="entry name" value="Class II aaRS ABD-related"/>
    <property type="match status" value="1"/>
</dbReference>
<comment type="subcellular location">
    <subcellularLocation>
        <location evidence="1 10">Cytoplasm</location>
    </subcellularLocation>
</comment>
<dbReference type="NCBIfam" id="NF006625">
    <property type="entry name" value="PRK09194.1"/>
    <property type="match status" value="1"/>
</dbReference>
<dbReference type="GO" id="GO:0005524">
    <property type="term" value="F:ATP binding"/>
    <property type="evidence" value="ECO:0007669"/>
    <property type="project" value="UniProtKB-UniRule"/>
</dbReference>
<comment type="function">
    <text evidence="10">Catalyzes the attachment of proline to tRNA(Pro) in a two-step reaction: proline is first activated by ATP to form Pro-AMP and then transferred to the acceptor end of tRNA(Pro). As ProRS can inadvertently accommodate and process non-cognate amino acids such as alanine and cysteine, to avoid such errors it has two additional distinct editing activities against alanine. One activity is designated as 'pretransfer' editing and involves the tRNA(Pro)-independent hydrolysis of activated Ala-AMP. The other activity is designated 'posttransfer' editing and involves deacylation of mischarged Ala-tRNA(Pro). The misacylated Cys-tRNA(Pro) is not edited by ProRS.</text>
</comment>
<dbReference type="InterPro" id="IPR045864">
    <property type="entry name" value="aa-tRNA-synth_II/BPL/LPL"/>
</dbReference>
<keyword evidence="4 10" id="KW-0436">Ligase</keyword>
<keyword evidence="6 10" id="KW-0067">ATP-binding</keyword>
<dbReference type="AlphaFoldDB" id="A0A1M5D777"/>
<dbReference type="STRING" id="1121942.SAMN02745148_03143"/>
<evidence type="ECO:0000256" key="1">
    <source>
        <dbReference type="ARBA" id="ARBA00004496"/>
    </source>
</evidence>
<evidence type="ECO:0000256" key="9">
    <source>
        <dbReference type="ARBA" id="ARBA00047671"/>
    </source>
</evidence>
<dbReference type="InterPro" id="IPR044140">
    <property type="entry name" value="ProRS_anticodon_short"/>
</dbReference>
<dbReference type="EC" id="6.1.1.15" evidence="10"/>
<name>A0A1M5D777_9GAMM</name>
<dbReference type="Gene3D" id="3.30.930.10">
    <property type="entry name" value="Bira Bifunctional Protein, Domain 2"/>
    <property type="match status" value="2"/>
</dbReference>
<evidence type="ECO:0000256" key="3">
    <source>
        <dbReference type="ARBA" id="ARBA00022490"/>
    </source>
</evidence>
<proteinExistence type="inferred from homology"/>
<dbReference type="InterPro" id="IPR004154">
    <property type="entry name" value="Anticodon-bd"/>
</dbReference>
<dbReference type="InterPro" id="IPR002316">
    <property type="entry name" value="Pro-tRNA-ligase_IIa"/>
</dbReference>
<dbReference type="InterPro" id="IPR033730">
    <property type="entry name" value="ProRS_core_prok"/>
</dbReference>
<comment type="catalytic activity">
    <reaction evidence="9 10">
        <text>tRNA(Pro) + L-proline + ATP = L-prolyl-tRNA(Pro) + AMP + diphosphate</text>
        <dbReference type="Rhea" id="RHEA:14305"/>
        <dbReference type="Rhea" id="RHEA-COMP:9700"/>
        <dbReference type="Rhea" id="RHEA-COMP:9702"/>
        <dbReference type="ChEBI" id="CHEBI:30616"/>
        <dbReference type="ChEBI" id="CHEBI:33019"/>
        <dbReference type="ChEBI" id="CHEBI:60039"/>
        <dbReference type="ChEBI" id="CHEBI:78442"/>
        <dbReference type="ChEBI" id="CHEBI:78532"/>
        <dbReference type="ChEBI" id="CHEBI:456215"/>
        <dbReference type="EC" id="6.1.1.15"/>
    </reaction>
</comment>
<evidence type="ECO:0000256" key="7">
    <source>
        <dbReference type="ARBA" id="ARBA00022917"/>
    </source>
</evidence>
<evidence type="ECO:0000259" key="11">
    <source>
        <dbReference type="PROSITE" id="PS50862"/>
    </source>
</evidence>
<dbReference type="PANTHER" id="PTHR42753:SF2">
    <property type="entry name" value="PROLINE--TRNA LIGASE"/>
    <property type="match status" value="1"/>
</dbReference>
<dbReference type="PRINTS" id="PR01046">
    <property type="entry name" value="TRNASYNTHPRO"/>
</dbReference>
<keyword evidence="7 10" id="KW-0648">Protein biosynthesis</keyword>
<feature type="domain" description="Aminoacyl-transfer RNA synthetases class-II family profile" evidence="11">
    <location>
        <begin position="33"/>
        <end position="469"/>
    </location>
</feature>
<gene>
    <name evidence="10" type="primary">proS</name>
    <name evidence="12" type="ORF">SAMN02745148_03143</name>
</gene>
<organism evidence="12 13">
    <name type="scientific">Modicisalibacter ilicicola DSM 19980</name>
    <dbReference type="NCBI Taxonomy" id="1121942"/>
    <lineage>
        <taxon>Bacteria</taxon>
        <taxon>Pseudomonadati</taxon>
        <taxon>Pseudomonadota</taxon>
        <taxon>Gammaproteobacteria</taxon>
        <taxon>Oceanospirillales</taxon>
        <taxon>Halomonadaceae</taxon>
        <taxon>Modicisalibacter</taxon>
    </lineage>
</organism>
<dbReference type="Gene3D" id="3.40.50.800">
    <property type="entry name" value="Anticodon-binding domain"/>
    <property type="match status" value="1"/>
</dbReference>
<dbReference type="RefSeq" id="WP_072824572.1">
    <property type="nucleotide sequence ID" value="NZ_FQUJ01000016.1"/>
</dbReference>
<dbReference type="EMBL" id="FQUJ01000016">
    <property type="protein sequence ID" value="SHF62899.1"/>
    <property type="molecule type" value="Genomic_DNA"/>
</dbReference>
<reference evidence="12 13" key="1">
    <citation type="submission" date="2016-11" db="EMBL/GenBank/DDBJ databases">
        <authorList>
            <person name="Jaros S."/>
            <person name="Januszkiewicz K."/>
            <person name="Wedrychowicz H."/>
        </authorList>
    </citation>
    <scope>NUCLEOTIDE SEQUENCE [LARGE SCALE GENOMIC DNA]</scope>
    <source>
        <strain evidence="12 13">DSM 19980</strain>
    </source>
</reference>
<dbReference type="InterPro" id="IPR036621">
    <property type="entry name" value="Anticodon-bd_dom_sf"/>
</dbReference>